<evidence type="ECO:0000256" key="3">
    <source>
        <dbReference type="ARBA" id="ARBA00023136"/>
    </source>
</evidence>
<reference evidence="10 11" key="1">
    <citation type="submission" date="2023-07" db="EMBL/GenBank/DDBJ databases">
        <title>Genomic Encyclopedia of Type Strains, Phase IV (KMG-IV): sequencing the most valuable type-strain genomes for metagenomic binning, comparative biology and taxonomic classification.</title>
        <authorList>
            <person name="Goeker M."/>
        </authorList>
    </citation>
    <scope>NUCLEOTIDE SEQUENCE [LARGE SCALE GENOMIC DNA]</scope>
    <source>
        <strain evidence="10 11">DSM 23948</strain>
    </source>
</reference>
<dbReference type="PRINTS" id="PR00260">
    <property type="entry name" value="CHEMTRNSDUCR"/>
</dbReference>
<dbReference type="Pfam" id="PF12729">
    <property type="entry name" value="4HB_MCP_1"/>
    <property type="match status" value="1"/>
</dbReference>
<dbReference type="EMBL" id="JAUSTU010000011">
    <property type="protein sequence ID" value="MDQ0156275.1"/>
    <property type="molecule type" value="Genomic_DNA"/>
</dbReference>
<gene>
    <name evidence="10" type="ORF">J2S07_002594</name>
</gene>
<evidence type="ECO:0000256" key="6">
    <source>
        <dbReference type="PROSITE-ProRule" id="PRU00284"/>
    </source>
</evidence>
<dbReference type="InterPro" id="IPR004090">
    <property type="entry name" value="Chemotax_Me-accpt_rcpt"/>
</dbReference>
<evidence type="ECO:0000256" key="1">
    <source>
        <dbReference type="ARBA" id="ARBA00004236"/>
    </source>
</evidence>
<dbReference type="InterPro" id="IPR003660">
    <property type="entry name" value="HAMP_dom"/>
</dbReference>
<protein>
    <submittedName>
        <fullName evidence="10">Methyl-accepting chemotaxis protein</fullName>
    </submittedName>
</protein>
<dbReference type="CDD" id="cd19411">
    <property type="entry name" value="MCP2201-like_sensor"/>
    <property type="match status" value="1"/>
</dbReference>
<dbReference type="RefSeq" id="WP_307150793.1">
    <property type="nucleotide sequence ID" value="NZ_JAUSTU010000011.1"/>
</dbReference>
<dbReference type="Pfam" id="PF00672">
    <property type="entry name" value="HAMP"/>
    <property type="match status" value="1"/>
</dbReference>
<evidence type="ECO:0000259" key="8">
    <source>
        <dbReference type="PROSITE" id="PS50111"/>
    </source>
</evidence>
<dbReference type="PROSITE" id="PS50885">
    <property type="entry name" value="HAMP"/>
    <property type="match status" value="1"/>
</dbReference>
<dbReference type="SMART" id="SM00283">
    <property type="entry name" value="MA"/>
    <property type="match status" value="1"/>
</dbReference>
<feature type="transmembrane region" description="Helical" evidence="7">
    <location>
        <begin position="197"/>
        <end position="219"/>
    </location>
</feature>
<organism evidence="10 11">
    <name type="scientific">Anoxybacillus andreesenii</name>
    <dbReference type="NCBI Taxonomy" id="1325932"/>
    <lineage>
        <taxon>Bacteria</taxon>
        <taxon>Bacillati</taxon>
        <taxon>Bacillota</taxon>
        <taxon>Bacilli</taxon>
        <taxon>Bacillales</taxon>
        <taxon>Anoxybacillaceae</taxon>
        <taxon>Anoxybacillus</taxon>
    </lineage>
</organism>
<evidence type="ECO:0000259" key="9">
    <source>
        <dbReference type="PROSITE" id="PS50885"/>
    </source>
</evidence>
<dbReference type="SMART" id="SM00304">
    <property type="entry name" value="HAMP"/>
    <property type="match status" value="1"/>
</dbReference>
<dbReference type="CDD" id="cd06225">
    <property type="entry name" value="HAMP"/>
    <property type="match status" value="1"/>
</dbReference>
<comment type="caution">
    <text evidence="10">The sequence shown here is derived from an EMBL/GenBank/DDBJ whole genome shotgun (WGS) entry which is preliminary data.</text>
</comment>
<evidence type="ECO:0000313" key="10">
    <source>
        <dbReference type="EMBL" id="MDQ0156275.1"/>
    </source>
</evidence>
<evidence type="ECO:0000256" key="7">
    <source>
        <dbReference type="SAM" id="Phobius"/>
    </source>
</evidence>
<dbReference type="Proteomes" id="UP001231362">
    <property type="component" value="Unassembled WGS sequence"/>
</dbReference>
<dbReference type="Gene3D" id="6.10.340.10">
    <property type="match status" value="1"/>
</dbReference>
<dbReference type="InterPro" id="IPR047347">
    <property type="entry name" value="YvaQ-like_sensor"/>
</dbReference>
<keyword evidence="7" id="KW-0812">Transmembrane</keyword>
<evidence type="ECO:0000256" key="2">
    <source>
        <dbReference type="ARBA" id="ARBA00022475"/>
    </source>
</evidence>
<name>A0ABT9V5P8_9BACL</name>
<evidence type="ECO:0000313" key="11">
    <source>
        <dbReference type="Proteomes" id="UP001231362"/>
    </source>
</evidence>
<feature type="domain" description="Methyl-accepting transducer" evidence="8">
    <location>
        <begin position="292"/>
        <end position="528"/>
    </location>
</feature>
<keyword evidence="11" id="KW-1185">Reference proteome</keyword>
<comment type="similarity">
    <text evidence="5">Belongs to the methyl-accepting chemotaxis (MCP) protein family.</text>
</comment>
<dbReference type="InterPro" id="IPR024478">
    <property type="entry name" value="HlyB_4HB_MCP"/>
</dbReference>
<sequence length="578" mass="63399">MKRIRFTVTKKLYIGFISVLFIMGLLGLGSIYSMYSIKDKSSEITEKWLPSVELINNINYLTENLASHEYKYIIEPDEKKLKIIEEEMNQTFSEIDKAFVKFEAMITLEEEKENFKVLKGKWENYAKIHQKFIELGSSMDIVKGTGNINGIRLLSLISEADNAYSSMQINLDKLVELNRENAQIASNQADKESTQSFWMIIGFLIGGIVLGLSIAYIVAKMITKPLKFVNDNVKEVANGNLTMDPIQVKNKDEISDLAESFNEMGTSLANLIRKVRVTSETVAASAEQLLASSEQTSKATEQITIAIQDVASGSEQQVGSAMAGNQSMQEISKGMEQVAASIQIVSDLSMTSNEKAEAGNIVVSETISQMEVVAQHVAKIAGIIHVLGNRSKEIGHIVDLISQVSDQTNLLALNAAIEAARAGEHGKGFAVVADEVRKLAEESNKATDNIRVLIEQIQKEIDDVTMSMEEGTQSVQSGIEKVNETGKSFQEITEFISNITVQAQEVSAVVEEVNASTDNMVQKMSEIATISQQSAGNTQQVAASAEEQNASMEEISASAHSLSVLAQELQENVARFKV</sequence>
<dbReference type="PANTHER" id="PTHR32089">
    <property type="entry name" value="METHYL-ACCEPTING CHEMOTAXIS PROTEIN MCPB"/>
    <property type="match status" value="1"/>
</dbReference>
<accession>A0ABT9V5P8</accession>
<dbReference type="PANTHER" id="PTHR32089:SF112">
    <property type="entry name" value="LYSOZYME-LIKE PROTEIN-RELATED"/>
    <property type="match status" value="1"/>
</dbReference>
<dbReference type="Pfam" id="PF00015">
    <property type="entry name" value="MCPsignal"/>
    <property type="match status" value="1"/>
</dbReference>
<proteinExistence type="inferred from homology"/>
<dbReference type="Gene3D" id="1.10.287.950">
    <property type="entry name" value="Methyl-accepting chemotaxis protein"/>
    <property type="match status" value="1"/>
</dbReference>
<dbReference type="PROSITE" id="PS50111">
    <property type="entry name" value="CHEMOTAXIS_TRANSDUC_2"/>
    <property type="match status" value="1"/>
</dbReference>
<evidence type="ECO:0000256" key="5">
    <source>
        <dbReference type="ARBA" id="ARBA00029447"/>
    </source>
</evidence>
<evidence type="ECO:0000256" key="4">
    <source>
        <dbReference type="ARBA" id="ARBA00023224"/>
    </source>
</evidence>
<keyword evidence="3 7" id="KW-0472">Membrane</keyword>
<feature type="domain" description="HAMP" evidence="9">
    <location>
        <begin position="220"/>
        <end position="273"/>
    </location>
</feature>
<dbReference type="SUPFAM" id="SSF58104">
    <property type="entry name" value="Methyl-accepting chemotaxis protein (MCP) signaling domain"/>
    <property type="match status" value="1"/>
</dbReference>
<keyword evidence="4 6" id="KW-0807">Transducer</keyword>
<comment type="subcellular location">
    <subcellularLocation>
        <location evidence="1">Cell membrane</location>
    </subcellularLocation>
</comment>
<dbReference type="CDD" id="cd11386">
    <property type="entry name" value="MCP_signal"/>
    <property type="match status" value="1"/>
</dbReference>
<keyword evidence="2" id="KW-1003">Cell membrane</keyword>
<keyword evidence="7" id="KW-1133">Transmembrane helix</keyword>
<feature type="transmembrane region" description="Helical" evidence="7">
    <location>
        <begin position="12"/>
        <end position="35"/>
    </location>
</feature>
<dbReference type="InterPro" id="IPR004089">
    <property type="entry name" value="MCPsignal_dom"/>
</dbReference>